<keyword evidence="2 7" id="KW-0732">Signal</keyword>
<name>A0A2M6UTZ4_9HYPH</name>
<feature type="signal peptide" evidence="7">
    <location>
        <begin position="1"/>
        <end position="22"/>
    </location>
</feature>
<keyword evidence="3" id="KW-0472">Membrane</keyword>
<evidence type="ECO:0000313" key="10">
    <source>
        <dbReference type="Proteomes" id="UP000229839"/>
    </source>
</evidence>
<dbReference type="RefSeq" id="WP_100128531.1">
    <property type="nucleotide sequence ID" value="NZ_CADDYI010000005.1"/>
</dbReference>
<comment type="caution">
    <text evidence="9">The sequence shown here is derived from an EMBL/GenBank/DDBJ whole genome shotgun (WGS) entry which is preliminary data.</text>
</comment>
<organism evidence="9 10">
    <name type="scientific">Bartonella tribocorum</name>
    <dbReference type="NCBI Taxonomy" id="85701"/>
    <lineage>
        <taxon>Bacteria</taxon>
        <taxon>Pseudomonadati</taxon>
        <taxon>Pseudomonadota</taxon>
        <taxon>Alphaproteobacteria</taxon>
        <taxon>Hyphomicrobiales</taxon>
        <taxon>Bartonellaceae</taxon>
        <taxon>Bartonella</taxon>
    </lineage>
</organism>
<dbReference type="PANTHER" id="PTHR34001:SF3">
    <property type="entry name" value="BLL7405 PROTEIN"/>
    <property type="match status" value="1"/>
</dbReference>
<feature type="chain" id="PRO_5014979957" evidence="7">
    <location>
        <begin position="23"/>
        <end position="294"/>
    </location>
</feature>
<comment type="similarity">
    <text evidence="5">Belongs to the Omp25/RopB family.</text>
</comment>
<proteinExistence type="inferred from homology"/>
<evidence type="ECO:0000313" key="9">
    <source>
        <dbReference type="EMBL" id="PIT69587.1"/>
    </source>
</evidence>
<keyword evidence="4" id="KW-0998">Cell outer membrane</keyword>
<evidence type="ECO:0000259" key="8">
    <source>
        <dbReference type="Pfam" id="PF13505"/>
    </source>
</evidence>
<accession>A0A2M6UTZ4</accession>
<reference evidence="9 10" key="1">
    <citation type="submission" date="2017-06" db="EMBL/GenBank/DDBJ databases">
        <title>Draft genome of Bartonella tribocorum strain L103, isolated from a rodent in Laos.</title>
        <authorList>
            <person name="Hadjadj L."/>
            <person name="Jiyipong T."/>
            <person name="Morand S."/>
            <person name="Diene S.M."/>
            <person name="Rolain J.-M."/>
        </authorList>
    </citation>
    <scope>NUCLEOTIDE SEQUENCE [LARGE SCALE GENOMIC DNA]</scope>
    <source>
        <strain evidence="9 10">L103</strain>
    </source>
</reference>
<evidence type="ECO:0000256" key="6">
    <source>
        <dbReference type="SAM" id="MobiDB-lite"/>
    </source>
</evidence>
<dbReference type="EMBL" id="NJGE01000004">
    <property type="protein sequence ID" value="PIT69587.1"/>
    <property type="molecule type" value="Genomic_DNA"/>
</dbReference>
<evidence type="ECO:0000256" key="1">
    <source>
        <dbReference type="ARBA" id="ARBA00004442"/>
    </source>
</evidence>
<dbReference type="OrthoDB" id="9815357at2"/>
<sequence length="294" mass="31588">MNTKSLIATSVVALISASAAQAADVIIPHETAPAVIAAPSFSWTGFYIGGQVGNFSSKTKVTIPGEDKKLFKKDNTPNPSGFMGGVYAGSNVDLGNGLILGVETDAIWAGREESKTARELILTDGQATDFNTALKKAKVELKGPQEFVKGDKVTETHNYKEKWSGATRVRIGFSAVDRIMPYVAGGIAYAQVQGVQSVAGKGERAKVEQKDEGGENPPIGNKQNIDLTGGTWADDTKTMVGFTVGGGVDFAMTDNVLLRAEYRYSDFGKKKFANDTREFNYKTNDFRVGVAYKF</sequence>
<gene>
    <name evidence="9" type="ORF">CER18_02530</name>
</gene>
<dbReference type="InterPro" id="IPR027385">
    <property type="entry name" value="Beta-barrel_OMP"/>
</dbReference>
<dbReference type="SUPFAM" id="SSF56925">
    <property type="entry name" value="OMPA-like"/>
    <property type="match status" value="1"/>
</dbReference>
<comment type="subcellular location">
    <subcellularLocation>
        <location evidence="1">Cell outer membrane</location>
    </subcellularLocation>
</comment>
<dbReference type="Proteomes" id="UP000229839">
    <property type="component" value="Unassembled WGS sequence"/>
</dbReference>
<evidence type="ECO:0000256" key="7">
    <source>
        <dbReference type="SAM" id="SignalP"/>
    </source>
</evidence>
<dbReference type="Pfam" id="PF13505">
    <property type="entry name" value="OMP_b-brl"/>
    <property type="match status" value="1"/>
</dbReference>
<evidence type="ECO:0000256" key="2">
    <source>
        <dbReference type="ARBA" id="ARBA00022729"/>
    </source>
</evidence>
<dbReference type="Gene3D" id="2.40.160.20">
    <property type="match status" value="1"/>
</dbReference>
<protein>
    <submittedName>
        <fullName evidence="9">Hemin-binding protein E</fullName>
    </submittedName>
</protein>
<feature type="region of interest" description="Disordered" evidence="6">
    <location>
        <begin position="201"/>
        <end position="223"/>
    </location>
</feature>
<evidence type="ECO:0000256" key="5">
    <source>
        <dbReference type="ARBA" id="ARBA00038306"/>
    </source>
</evidence>
<dbReference type="PANTHER" id="PTHR34001">
    <property type="entry name" value="BLL7405 PROTEIN"/>
    <property type="match status" value="1"/>
</dbReference>
<dbReference type="InterPro" id="IPR051692">
    <property type="entry name" value="OMP-like"/>
</dbReference>
<evidence type="ECO:0000256" key="3">
    <source>
        <dbReference type="ARBA" id="ARBA00023136"/>
    </source>
</evidence>
<dbReference type="InterPro" id="IPR011250">
    <property type="entry name" value="OMP/PagP_B-barrel"/>
</dbReference>
<evidence type="ECO:0000256" key="4">
    <source>
        <dbReference type="ARBA" id="ARBA00023237"/>
    </source>
</evidence>
<dbReference type="GO" id="GO:0009279">
    <property type="term" value="C:cell outer membrane"/>
    <property type="evidence" value="ECO:0007669"/>
    <property type="project" value="UniProtKB-SubCell"/>
</dbReference>
<feature type="compositionally biased region" description="Basic and acidic residues" evidence="6">
    <location>
        <begin position="201"/>
        <end position="213"/>
    </location>
</feature>
<dbReference type="AlphaFoldDB" id="A0A2M6UTZ4"/>
<feature type="domain" description="Outer membrane protein beta-barrel" evidence="8">
    <location>
        <begin position="11"/>
        <end position="294"/>
    </location>
</feature>